<evidence type="ECO:0000256" key="3">
    <source>
        <dbReference type="PROSITE-ProRule" id="PRU00703"/>
    </source>
</evidence>
<name>A0AAV8TJN0_9ROSI</name>
<sequence>MQESKSNDLRKLEDAMKGQESGSLEEKKETIISHFMGTGDKEHQELDPGTALQTFFDHIPINSIPGIKNSPVVELKTGGTVKDAILLLYEKNVFGAPIADVLDPDTTKIGRFTDRYIGFIDIGRMVLWWIEESERVLNQTRDVDDHKTGKDGIFDLLEQNPEICQTKVGELAKSFLWDPFLPVRLEDTLFHVLLLLSKHRVQFVPVIDQSNFQIAGVITQIDVIQLLLQSSGLEWFDGIADKAISEFSIEGERFSIVYGDQILAEALRILWESRVGAVPVLDRRSQKLIGCIRDTDIHLLFENNELFNNRKIRAVEEFIQMEAAKLNSESDQTPEKDLGRVPAPRMNRPVTIRRSTTLKQAMKNLSDTKNSFCFVVDDSEKPVFMITLRDIIVQFAPPCIDSGIHGGGFFETALEQAGCKVKNGTMICDRK</sequence>
<feature type="region of interest" description="Disordered" evidence="4">
    <location>
        <begin position="1"/>
        <end position="27"/>
    </location>
</feature>
<evidence type="ECO:0000256" key="4">
    <source>
        <dbReference type="SAM" id="MobiDB-lite"/>
    </source>
</evidence>
<keyword evidence="7" id="KW-1185">Reference proteome</keyword>
<dbReference type="InterPro" id="IPR000644">
    <property type="entry name" value="CBS_dom"/>
</dbReference>
<proteinExistence type="predicted"/>
<dbReference type="PANTHER" id="PTHR13780">
    <property type="entry name" value="AMP-ACTIVATED PROTEIN KINASE, GAMMA REGULATORY SUBUNIT"/>
    <property type="match status" value="1"/>
</dbReference>
<dbReference type="EMBL" id="JAIWQS010000004">
    <property type="protein sequence ID" value="KAJ8767152.1"/>
    <property type="molecule type" value="Genomic_DNA"/>
</dbReference>
<dbReference type="Pfam" id="PF00571">
    <property type="entry name" value="CBS"/>
    <property type="match status" value="2"/>
</dbReference>
<keyword evidence="1" id="KW-0677">Repeat</keyword>
<dbReference type="SMART" id="SM00116">
    <property type="entry name" value="CBS"/>
    <property type="match status" value="3"/>
</dbReference>
<dbReference type="InterPro" id="IPR046342">
    <property type="entry name" value="CBS_dom_sf"/>
</dbReference>
<evidence type="ECO:0000256" key="1">
    <source>
        <dbReference type="ARBA" id="ARBA00022737"/>
    </source>
</evidence>
<evidence type="ECO:0000313" key="7">
    <source>
        <dbReference type="Proteomes" id="UP001159364"/>
    </source>
</evidence>
<feature type="domain" description="CBS" evidence="5">
    <location>
        <begin position="343"/>
        <end position="402"/>
    </location>
</feature>
<evidence type="ECO:0000313" key="6">
    <source>
        <dbReference type="EMBL" id="KAJ8767152.1"/>
    </source>
</evidence>
<keyword evidence="2 3" id="KW-0129">CBS domain</keyword>
<accession>A0AAV8TJN0</accession>
<organism evidence="6 7">
    <name type="scientific">Erythroxylum novogranatense</name>
    <dbReference type="NCBI Taxonomy" id="1862640"/>
    <lineage>
        <taxon>Eukaryota</taxon>
        <taxon>Viridiplantae</taxon>
        <taxon>Streptophyta</taxon>
        <taxon>Embryophyta</taxon>
        <taxon>Tracheophyta</taxon>
        <taxon>Spermatophyta</taxon>
        <taxon>Magnoliopsida</taxon>
        <taxon>eudicotyledons</taxon>
        <taxon>Gunneridae</taxon>
        <taxon>Pentapetalae</taxon>
        <taxon>rosids</taxon>
        <taxon>fabids</taxon>
        <taxon>Malpighiales</taxon>
        <taxon>Erythroxylaceae</taxon>
        <taxon>Erythroxylum</taxon>
    </lineage>
</organism>
<dbReference type="InterPro" id="IPR050511">
    <property type="entry name" value="AMPK_gamma/SDS23_families"/>
</dbReference>
<dbReference type="AlphaFoldDB" id="A0AAV8TJN0"/>
<comment type="caution">
    <text evidence="6">The sequence shown here is derived from an EMBL/GenBank/DDBJ whole genome shotgun (WGS) entry which is preliminary data.</text>
</comment>
<feature type="domain" description="CBS" evidence="5">
    <location>
        <begin position="176"/>
        <end position="233"/>
    </location>
</feature>
<dbReference type="SUPFAM" id="SSF54631">
    <property type="entry name" value="CBS-domain pair"/>
    <property type="match status" value="2"/>
</dbReference>
<gene>
    <name evidence="6" type="ORF">K2173_013549</name>
</gene>
<dbReference type="Gene3D" id="3.10.580.10">
    <property type="entry name" value="CBS-domain"/>
    <property type="match status" value="2"/>
</dbReference>
<feature type="compositionally biased region" description="Basic and acidic residues" evidence="4">
    <location>
        <begin position="1"/>
        <end position="17"/>
    </location>
</feature>
<dbReference type="PANTHER" id="PTHR13780:SF124">
    <property type="entry name" value="OS01G0633400 PROTEIN"/>
    <property type="match status" value="1"/>
</dbReference>
<evidence type="ECO:0000256" key="2">
    <source>
        <dbReference type="ARBA" id="ARBA00023122"/>
    </source>
</evidence>
<dbReference type="CDD" id="cd02205">
    <property type="entry name" value="CBS_pair_SF"/>
    <property type="match status" value="2"/>
</dbReference>
<evidence type="ECO:0000259" key="5">
    <source>
        <dbReference type="PROSITE" id="PS51371"/>
    </source>
</evidence>
<protein>
    <recommendedName>
        <fullName evidence="5">CBS domain-containing protein</fullName>
    </recommendedName>
</protein>
<dbReference type="PROSITE" id="PS51371">
    <property type="entry name" value="CBS"/>
    <property type="match status" value="2"/>
</dbReference>
<reference evidence="6 7" key="1">
    <citation type="submission" date="2021-09" db="EMBL/GenBank/DDBJ databases">
        <title>Genomic insights and catalytic innovation underlie evolution of tropane alkaloids biosynthesis.</title>
        <authorList>
            <person name="Wang Y.-J."/>
            <person name="Tian T."/>
            <person name="Huang J.-P."/>
            <person name="Huang S.-X."/>
        </authorList>
    </citation>
    <scope>NUCLEOTIDE SEQUENCE [LARGE SCALE GENOMIC DNA]</scope>
    <source>
        <strain evidence="6">KIB-2018</strain>
        <tissue evidence="6">Leaf</tissue>
    </source>
</reference>
<dbReference type="Proteomes" id="UP001159364">
    <property type="component" value="Linkage Group LG04"/>
</dbReference>